<feature type="region of interest" description="Disordered" evidence="4">
    <location>
        <begin position="125"/>
        <end position="237"/>
    </location>
</feature>
<feature type="coiled-coil region" evidence="3">
    <location>
        <begin position="368"/>
        <end position="395"/>
    </location>
</feature>
<reference evidence="6" key="1">
    <citation type="submission" date="2025-08" db="UniProtKB">
        <authorList>
            <consortium name="RefSeq"/>
        </authorList>
    </citation>
    <scope>IDENTIFICATION</scope>
</reference>
<dbReference type="InterPro" id="IPR039336">
    <property type="entry name" value="Midnolin"/>
</dbReference>
<evidence type="ECO:0000256" key="1">
    <source>
        <dbReference type="ARBA" id="ARBA00004123"/>
    </source>
</evidence>
<evidence type="ECO:0000256" key="2">
    <source>
        <dbReference type="ARBA" id="ARBA00023242"/>
    </source>
</evidence>
<name>A0ABM1E0M3_PRICU</name>
<evidence type="ECO:0000313" key="5">
    <source>
        <dbReference type="Proteomes" id="UP000695022"/>
    </source>
</evidence>
<feature type="compositionally biased region" description="Low complexity" evidence="4">
    <location>
        <begin position="136"/>
        <end position="207"/>
    </location>
</feature>
<gene>
    <name evidence="6" type="primary">LOC106807801</name>
</gene>
<protein>
    <submittedName>
        <fullName evidence="6">Midnolin-like</fullName>
    </submittedName>
</protein>
<feature type="region of interest" description="Disordered" evidence="4">
    <location>
        <begin position="405"/>
        <end position="449"/>
    </location>
</feature>
<feature type="compositionally biased region" description="Polar residues" evidence="4">
    <location>
        <begin position="223"/>
        <end position="233"/>
    </location>
</feature>
<dbReference type="PANTHER" id="PTHR23010">
    <property type="entry name" value="MIDNOLIN"/>
    <property type="match status" value="1"/>
</dbReference>
<comment type="subcellular location">
    <subcellularLocation>
        <location evidence="1">Nucleus</location>
    </subcellularLocation>
</comment>
<dbReference type="Proteomes" id="UP000695022">
    <property type="component" value="Unplaced"/>
</dbReference>
<sequence length="449" mass="48076">MTLNIARTSGTQANASAVRQLNEYIRTSFRGLLHRDRLLSQGSLETNNIIDGARLTVLPNVETGIMSQKPDIHSVMKALENLSDSQVNDFLTGKSPLTLAWRFEDHMMFVQLQLSTMVPGATRLRRTSTVAPPRPSSASLVPSSPSASSVLSSPSASSVQSSPSASSVPSSPSASSMPSSPSASSMMSTSSASSSSSPSTSSASSSSSPPPMLPRSVSLAASERTTSPASSIPTLDMKALEQASRNLTHRLKRLSNTPEGPKETATPPQPAGAIIESLKAHGKGVYSGTFSGTLNPSLTDKKGRPKRSIATVIHILNDLLGAHPTAKVQPQRLHGFTQELNRQRMSPSGLHGKPAAAAGRFAERCISRNAATDDRAKLRQENMHLKGKMEQLQLMMEERRVKRQMRRDARAPHPYTVHSKASMEPKEDAASDVMDVDSEKESVEPCPVV</sequence>
<organism evidence="5 6">
    <name type="scientific">Priapulus caudatus</name>
    <name type="common">Priapulid worm</name>
    <dbReference type="NCBI Taxonomy" id="37621"/>
    <lineage>
        <taxon>Eukaryota</taxon>
        <taxon>Metazoa</taxon>
        <taxon>Ecdysozoa</taxon>
        <taxon>Scalidophora</taxon>
        <taxon>Priapulida</taxon>
        <taxon>Priapulimorpha</taxon>
        <taxon>Priapulimorphida</taxon>
        <taxon>Priapulidae</taxon>
        <taxon>Priapulus</taxon>
    </lineage>
</organism>
<evidence type="ECO:0000256" key="4">
    <source>
        <dbReference type="SAM" id="MobiDB-lite"/>
    </source>
</evidence>
<dbReference type="GeneID" id="106807801"/>
<dbReference type="RefSeq" id="XP_014665744.1">
    <property type="nucleotide sequence ID" value="XM_014810258.1"/>
</dbReference>
<keyword evidence="3" id="KW-0175">Coiled coil</keyword>
<evidence type="ECO:0000256" key="3">
    <source>
        <dbReference type="SAM" id="Coils"/>
    </source>
</evidence>
<proteinExistence type="predicted"/>
<dbReference type="PANTHER" id="PTHR23010:SF1">
    <property type="entry name" value="MIDNOLIN"/>
    <property type="match status" value="1"/>
</dbReference>
<accession>A0ABM1E0M3</accession>
<keyword evidence="5" id="KW-1185">Reference proteome</keyword>
<evidence type="ECO:0000313" key="6">
    <source>
        <dbReference type="RefSeq" id="XP_014665744.1"/>
    </source>
</evidence>
<keyword evidence="2" id="KW-0539">Nucleus</keyword>